<evidence type="ECO:0000313" key="14">
    <source>
        <dbReference type="Proteomes" id="UP000290572"/>
    </source>
</evidence>
<dbReference type="PANTHER" id="PTHR24264">
    <property type="entry name" value="TRYPSIN-RELATED"/>
    <property type="match status" value="1"/>
</dbReference>
<name>A0A498LKQ3_LABRO</name>
<protein>
    <recommendedName>
        <fullName evidence="10">trypsin</fullName>
        <ecNumber evidence="10">3.4.21.4</ecNumber>
    </recommendedName>
</protein>
<evidence type="ECO:0000256" key="1">
    <source>
        <dbReference type="ARBA" id="ARBA00004239"/>
    </source>
</evidence>
<keyword evidence="7" id="KW-1015">Disulfide bond</keyword>
<evidence type="ECO:0000256" key="9">
    <source>
        <dbReference type="ARBA" id="ARBA00036320"/>
    </source>
</evidence>
<dbReference type="GO" id="GO:0004252">
    <property type="term" value="F:serine-type endopeptidase activity"/>
    <property type="evidence" value="ECO:0007669"/>
    <property type="project" value="UniProtKB-EC"/>
</dbReference>
<evidence type="ECO:0000313" key="13">
    <source>
        <dbReference type="EMBL" id="RXN08422.1"/>
    </source>
</evidence>
<dbReference type="STRING" id="84645.A0A498LKQ3"/>
<reference evidence="13 14" key="1">
    <citation type="submission" date="2018-03" db="EMBL/GenBank/DDBJ databases">
        <title>Draft genome sequence of Rohu Carp (Labeo rohita).</title>
        <authorList>
            <person name="Das P."/>
            <person name="Kushwaha B."/>
            <person name="Joshi C.G."/>
            <person name="Kumar D."/>
            <person name="Nagpure N.S."/>
            <person name="Sahoo L."/>
            <person name="Das S.P."/>
            <person name="Bit A."/>
            <person name="Patnaik S."/>
            <person name="Meher P.K."/>
            <person name="Jayasankar P."/>
            <person name="Koringa P.G."/>
            <person name="Patel N.V."/>
            <person name="Hinsu A.T."/>
            <person name="Kumar R."/>
            <person name="Pandey M."/>
            <person name="Agarwal S."/>
            <person name="Srivastava S."/>
            <person name="Singh M."/>
            <person name="Iquebal M.A."/>
            <person name="Jaiswal S."/>
            <person name="Angadi U.B."/>
            <person name="Kumar N."/>
            <person name="Raza M."/>
            <person name="Shah T.M."/>
            <person name="Rai A."/>
            <person name="Jena J.K."/>
        </authorList>
    </citation>
    <scope>NUCLEOTIDE SEQUENCE [LARGE SCALE GENOMIC DNA]</scope>
    <source>
        <strain evidence="13">DASCIFA01</strain>
        <tissue evidence="13">Testis</tissue>
    </source>
</reference>
<evidence type="ECO:0000256" key="8">
    <source>
        <dbReference type="ARBA" id="ARBA00023180"/>
    </source>
</evidence>
<keyword evidence="15" id="KW-1267">Proteomics identification</keyword>
<dbReference type="EMBL" id="QBIY01013311">
    <property type="protein sequence ID" value="RXN08422.1"/>
    <property type="molecule type" value="Genomic_DNA"/>
</dbReference>
<dbReference type="PANTHER" id="PTHR24264:SF83">
    <property type="entry name" value="COMPLEMENT FACTOR I"/>
    <property type="match status" value="1"/>
</dbReference>
<keyword evidence="2" id="KW-0964">Secreted</keyword>
<dbReference type="Gene3D" id="2.40.10.10">
    <property type="entry name" value="Trypsin-like serine proteases"/>
    <property type="match status" value="1"/>
</dbReference>
<dbReference type="SUPFAM" id="SSF50494">
    <property type="entry name" value="Trypsin-like serine proteases"/>
    <property type="match status" value="1"/>
</dbReference>
<accession>A0A498LKQ3</accession>
<dbReference type="FunFam" id="2.40.10.10:FF:000054">
    <property type="entry name" value="Complement C1r subcomponent"/>
    <property type="match status" value="1"/>
</dbReference>
<feature type="domain" description="Peptidase S1" evidence="12">
    <location>
        <begin position="26"/>
        <end position="89"/>
    </location>
</feature>
<keyword evidence="14" id="KW-1185">Reference proteome</keyword>
<evidence type="ECO:0000259" key="12">
    <source>
        <dbReference type="PROSITE" id="PS50240"/>
    </source>
</evidence>
<evidence type="ECO:0000256" key="10">
    <source>
        <dbReference type="ARBA" id="ARBA00038868"/>
    </source>
</evidence>
<keyword evidence="8" id="KW-0325">Glycoprotein</keyword>
<dbReference type="EC" id="3.4.21.4" evidence="10"/>
<dbReference type="InterPro" id="IPR033116">
    <property type="entry name" value="TRYPSIN_SER"/>
</dbReference>
<evidence type="ECO:0007829" key="15">
    <source>
        <dbReference type="PeptideAtlas" id="A0A498LKQ3"/>
    </source>
</evidence>
<dbReference type="AlphaFoldDB" id="A0A498LKQ3"/>
<evidence type="ECO:0000256" key="11">
    <source>
        <dbReference type="SAM" id="MobiDB-lite"/>
    </source>
</evidence>
<dbReference type="GO" id="GO:0006508">
    <property type="term" value="P:proteolysis"/>
    <property type="evidence" value="ECO:0007669"/>
    <property type="project" value="UniProtKB-KW"/>
</dbReference>
<gene>
    <name evidence="13" type="ORF">ROHU_031844</name>
</gene>
<keyword evidence="5" id="KW-0378">Hydrolase</keyword>
<dbReference type="InterPro" id="IPR001254">
    <property type="entry name" value="Trypsin_dom"/>
</dbReference>
<comment type="subcellular location">
    <subcellularLocation>
        <location evidence="1">Secreted</location>
        <location evidence="1">Extracellular space</location>
    </subcellularLocation>
</comment>
<organism evidence="13 14">
    <name type="scientific">Labeo rohita</name>
    <name type="common">Indian major carp</name>
    <name type="synonym">Cyprinus rohita</name>
    <dbReference type="NCBI Taxonomy" id="84645"/>
    <lineage>
        <taxon>Eukaryota</taxon>
        <taxon>Metazoa</taxon>
        <taxon>Chordata</taxon>
        <taxon>Craniata</taxon>
        <taxon>Vertebrata</taxon>
        <taxon>Euteleostomi</taxon>
        <taxon>Actinopterygii</taxon>
        <taxon>Neopterygii</taxon>
        <taxon>Teleostei</taxon>
        <taxon>Ostariophysi</taxon>
        <taxon>Cypriniformes</taxon>
        <taxon>Cyprinidae</taxon>
        <taxon>Labeoninae</taxon>
        <taxon>Labeonini</taxon>
        <taxon>Labeo</taxon>
    </lineage>
</organism>
<keyword evidence="4" id="KW-0732">Signal</keyword>
<dbReference type="Pfam" id="PF00089">
    <property type="entry name" value="Trypsin"/>
    <property type="match status" value="1"/>
</dbReference>
<dbReference type="InterPro" id="IPR050127">
    <property type="entry name" value="Serine_Proteases_S1"/>
</dbReference>
<evidence type="ECO:0000256" key="6">
    <source>
        <dbReference type="ARBA" id="ARBA00022825"/>
    </source>
</evidence>
<proteinExistence type="evidence at protein level"/>
<comment type="caution">
    <text evidence="13">The sequence shown here is derived from an EMBL/GenBank/DDBJ whole genome shotgun (WGS) entry which is preliminary data.</text>
</comment>
<dbReference type="InterPro" id="IPR043504">
    <property type="entry name" value="Peptidase_S1_PA_chymotrypsin"/>
</dbReference>
<keyword evidence="6" id="KW-0720">Serine protease</keyword>
<feature type="compositionally biased region" description="Polar residues" evidence="11">
    <location>
        <begin position="9"/>
        <end position="21"/>
    </location>
</feature>
<sequence length="98" mass="10699">MRDRPSGPGRNTTGISKRTQVASELSGDLEGKVDSCQGDSGGPLVCKDASGLSYVWGIVSWGDKCGEPNYPGVYTKVAHYFDWIRFHTGWPAVTKYNQ</sequence>
<dbReference type="PROSITE" id="PS00135">
    <property type="entry name" value="TRYPSIN_SER"/>
    <property type="match status" value="1"/>
</dbReference>
<comment type="catalytic activity">
    <reaction evidence="9">
        <text>Preferential cleavage: Arg-|-Xaa, Lys-|-Xaa.</text>
        <dbReference type="EC" id="3.4.21.4"/>
    </reaction>
</comment>
<evidence type="ECO:0000256" key="7">
    <source>
        <dbReference type="ARBA" id="ARBA00023157"/>
    </source>
</evidence>
<dbReference type="InterPro" id="IPR009003">
    <property type="entry name" value="Peptidase_S1_PA"/>
</dbReference>
<evidence type="ECO:0000256" key="3">
    <source>
        <dbReference type="ARBA" id="ARBA00022670"/>
    </source>
</evidence>
<evidence type="ECO:0000256" key="4">
    <source>
        <dbReference type="ARBA" id="ARBA00022729"/>
    </source>
</evidence>
<dbReference type="GO" id="GO:0005615">
    <property type="term" value="C:extracellular space"/>
    <property type="evidence" value="ECO:0007669"/>
    <property type="project" value="TreeGrafter"/>
</dbReference>
<evidence type="ECO:0000256" key="5">
    <source>
        <dbReference type="ARBA" id="ARBA00022801"/>
    </source>
</evidence>
<dbReference type="Proteomes" id="UP000290572">
    <property type="component" value="Unassembled WGS sequence"/>
</dbReference>
<evidence type="ECO:0000256" key="2">
    <source>
        <dbReference type="ARBA" id="ARBA00022525"/>
    </source>
</evidence>
<dbReference type="PROSITE" id="PS50240">
    <property type="entry name" value="TRYPSIN_DOM"/>
    <property type="match status" value="1"/>
</dbReference>
<feature type="region of interest" description="Disordered" evidence="11">
    <location>
        <begin position="1"/>
        <end position="21"/>
    </location>
</feature>
<keyword evidence="3" id="KW-0645">Protease</keyword>